<protein>
    <submittedName>
        <fullName evidence="1">Wd repeat domain 39</fullName>
    </submittedName>
</protein>
<accession>T0MAG4</accession>
<name>T0MAG4_9MICR</name>
<reference evidence="1 2" key="1">
    <citation type="journal article" date="2013" name="BMC Genomics">
        <title>Genome sequencing and comparative genomics of honey bee microsporidia, Nosema apis reveal novel insights into host-parasite interactions.</title>
        <authorList>
            <person name="Chen Yp."/>
            <person name="Pettis J.S."/>
            <person name="Zhao Y."/>
            <person name="Liu X."/>
            <person name="Tallon L.J."/>
            <person name="Sadzewicz L.D."/>
            <person name="Li R."/>
            <person name="Zheng H."/>
            <person name="Huang S."/>
            <person name="Zhang X."/>
            <person name="Hamilton M.C."/>
            <person name="Pernal S.F."/>
            <person name="Melathopoulos A.P."/>
            <person name="Yan X."/>
            <person name="Evans J.D."/>
        </authorList>
    </citation>
    <scope>NUCLEOTIDE SEQUENCE [LARGE SCALE GENOMIC DNA]</scope>
    <source>
        <strain evidence="1 2">BRL 01</strain>
    </source>
</reference>
<dbReference type="PANTHER" id="PTHR19920">
    <property type="entry name" value="WD40 PROTEIN CIAO1"/>
    <property type="match status" value="1"/>
</dbReference>
<dbReference type="InterPro" id="IPR001680">
    <property type="entry name" value="WD40_rpt"/>
</dbReference>
<dbReference type="AlphaFoldDB" id="T0MAG4"/>
<dbReference type="SUPFAM" id="SSF54928">
    <property type="entry name" value="RNA-binding domain, RBD"/>
    <property type="match status" value="1"/>
</dbReference>
<evidence type="ECO:0000313" key="2">
    <source>
        <dbReference type="Proteomes" id="UP000053780"/>
    </source>
</evidence>
<evidence type="ECO:0000313" key="1">
    <source>
        <dbReference type="EMBL" id="EQB60376.1"/>
    </source>
</evidence>
<dbReference type="InterPro" id="IPR036322">
    <property type="entry name" value="WD40_repeat_dom_sf"/>
</dbReference>
<organism evidence="1 2">
    <name type="scientific">Vairimorpha apis BRL 01</name>
    <dbReference type="NCBI Taxonomy" id="1037528"/>
    <lineage>
        <taxon>Eukaryota</taxon>
        <taxon>Fungi</taxon>
        <taxon>Fungi incertae sedis</taxon>
        <taxon>Microsporidia</taxon>
        <taxon>Nosematidae</taxon>
        <taxon>Vairimorpha</taxon>
    </lineage>
</organism>
<keyword evidence="2" id="KW-1185">Reference proteome</keyword>
<dbReference type="Gene3D" id="2.130.10.10">
    <property type="entry name" value="YVTN repeat-like/Quinoprotein amine dehydrogenase"/>
    <property type="match status" value="1"/>
</dbReference>
<proteinExistence type="predicted"/>
<gene>
    <name evidence="1" type="ORF">NAPIS_ORF02048</name>
</gene>
<dbReference type="GO" id="GO:0003676">
    <property type="term" value="F:nucleic acid binding"/>
    <property type="evidence" value="ECO:0007669"/>
    <property type="project" value="InterPro"/>
</dbReference>
<dbReference type="OrthoDB" id="284782at2759"/>
<dbReference type="Pfam" id="PF00400">
    <property type="entry name" value="WD40"/>
    <property type="match status" value="1"/>
</dbReference>
<dbReference type="PANTHER" id="PTHR19920:SF0">
    <property type="entry name" value="CYTOSOLIC IRON-SULFUR PROTEIN ASSEMBLY PROTEIN CIAO1-RELATED"/>
    <property type="match status" value="1"/>
</dbReference>
<dbReference type="HOGENOM" id="CLU_858150_0_0_1"/>
<dbReference type="GO" id="GO:0097361">
    <property type="term" value="C:cytosolic [4Fe-4S] assembly targeting complex"/>
    <property type="evidence" value="ECO:0007669"/>
    <property type="project" value="TreeGrafter"/>
</dbReference>
<dbReference type="Gene3D" id="3.30.70.330">
    <property type="match status" value="1"/>
</dbReference>
<dbReference type="InterPro" id="IPR012677">
    <property type="entry name" value="Nucleotide-bd_a/b_plait_sf"/>
</dbReference>
<dbReference type="InterPro" id="IPR015943">
    <property type="entry name" value="WD40/YVTN_repeat-like_dom_sf"/>
</dbReference>
<dbReference type="InterPro" id="IPR035979">
    <property type="entry name" value="RBD_domain_sf"/>
</dbReference>
<dbReference type="SMART" id="SM00320">
    <property type="entry name" value="WD40"/>
    <property type="match status" value="3"/>
</dbReference>
<dbReference type="EMBL" id="KE647293">
    <property type="protein sequence ID" value="EQB60376.1"/>
    <property type="molecule type" value="Genomic_DNA"/>
</dbReference>
<sequence length="324" mass="37304">MSFNFKITKKETNEKLFTIHINKNIYTGGTSKECIDQTNNKILYKHAKSITHITSSENYLACSSYDCTVSLFKNDKFEDIIEGPDTEIKCVSISGYWLAFCTRGKTVWICTIKDIVEIFSILEDHTEDVKGCIFYMDMLFTYGYDCSIKVYQYFDTQQSWELVQSLDSDFTVWKVIFFDIIGIKITQVKGKFGKSRTVGIVEFDDVTIVEEIVGQENITIGEETFHVYFSKNQSSVEKVTVSDKKLYIRIPKDLRDLDLNEMLGDCKISTTKNDSGIVFAEFDTPDKQEQALRKLANYEVDGKKVRASKAFDKVFPVKTRNRSE</sequence>
<dbReference type="VEuPathDB" id="MicrosporidiaDB:NAPIS_ORF02048"/>
<dbReference type="SUPFAM" id="SSF50978">
    <property type="entry name" value="WD40 repeat-like"/>
    <property type="match status" value="1"/>
</dbReference>
<dbReference type="GO" id="GO:0016226">
    <property type="term" value="P:iron-sulfur cluster assembly"/>
    <property type="evidence" value="ECO:0007669"/>
    <property type="project" value="TreeGrafter"/>
</dbReference>
<dbReference type="Proteomes" id="UP000053780">
    <property type="component" value="Unassembled WGS sequence"/>
</dbReference>